<protein>
    <submittedName>
        <fullName evidence="1">Uncharacterized protein</fullName>
    </submittedName>
</protein>
<name>A0AAV4H9P4_9GAST</name>
<sequence length="119" mass="13247">MSFFFANKIQNQTWRAGTGAGQGQGNPSVTLPRSVLAYLTFDRFVRQARPSPPHQSLSPWRRCQGAGHVAKLTGSAFSQTATKVVSIARLLLARITLSSLPHRGSEARRRYRLRLNNEL</sequence>
<gene>
    <name evidence="1" type="ORF">ElyMa_002644400</name>
</gene>
<accession>A0AAV4H9P4</accession>
<dbReference type="EMBL" id="BMAT01005456">
    <property type="protein sequence ID" value="GFR93471.1"/>
    <property type="molecule type" value="Genomic_DNA"/>
</dbReference>
<keyword evidence="2" id="KW-1185">Reference proteome</keyword>
<reference evidence="1 2" key="1">
    <citation type="journal article" date="2021" name="Elife">
        <title>Chloroplast acquisition without the gene transfer in kleptoplastic sea slugs, Plakobranchus ocellatus.</title>
        <authorList>
            <person name="Maeda T."/>
            <person name="Takahashi S."/>
            <person name="Yoshida T."/>
            <person name="Shimamura S."/>
            <person name="Takaki Y."/>
            <person name="Nagai Y."/>
            <person name="Toyoda A."/>
            <person name="Suzuki Y."/>
            <person name="Arimoto A."/>
            <person name="Ishii H."/>
            <person name="Satoh N."/>
            <person name="Nishiyama T."/>
            <person name="Hasebe M."/>
            <person name="Maruyama T."/>
            <person name="Minagawa J."/>
            <person name="Obokata J."/>
            <person name="Shigenobu S."/>
        </authorList>
    </citation>
    <scope>NUCLEOTIDE SEQUENCE [LARGE SCALE GENOMIC DNA]</scope>
</reference>
<dbReference type="AlphaFoldDB" id="A0AAV4H9P4"/>
<dbReference type="Proteomes" id="UP000762676">
    <property type="component" value="Unassembled WGS sequence"/>
</dbReference>
<proteinExistence type="predicted"/>
<organism evidence="1 2">
    <name type="scientific">Elysia marginata</name>
    <dbReference type="NCBI Taxonomy" id="1093978"/>
    <lineage>
        <taxon>Eukaryota</taxon>
        <taxon>Metazoa</taxon>
        <taxon>Spiralia</taxon>
        <taxon>Lophotrochozoa</taxon>
        <taxon>Mollusca</taxon>
        <taxon>Gastropoda</taxon>
        <taxon>Heterobranchia</taxon>
        <taxon>Euthyneura</taxon>
        <taxon>Panpulmonata</taxon>
        <taxon>Sacoglossa</taxon>
        <taxon>Placobranchoidea</taxon>
        <taxon>Plakobranchidae</taxon>
        <taxon>Elysia</taxon>
    </lineage>
</organism>
<evidence type="ECO:0000313" key="2">
    <source>
        <dbReference type="Proteomes" id="UP000762676"/>
    </source>
</evidence>
<evidence type="ECO:0000313" key="1">
    <source>
        <dbReference type="EMBL" id="GFR93471.1"/>
    </source>
</evidence>
<comment type="caution">
    <text evidence="1">The sequence shown here is derived from an EMBL/GenBank/DDBJ whole genome shotgun (WGS) entry which is preliminary data.</text>
</comment>